<dbReference type="GO" id="GO:0004386">
    <property type="term" value="F:helicase activity"/>
    <property type="evidence" value="ECO:0007669"/>
    <property type="project" value="UniProtKB-KW"/>
</dbReference>
<dbReference type="Gene3D" id="3.40.50.300">
    <property type="entry name" value="P-loop containing nucleotide triphosphate hydrolases"/>
    <property type="match status" value="1"/>
</dbReference>
<evidence type="ECO:0000313" key="5">
    <source>
        <dbReference type="Proteomes" id="UP000316095"/>
    </source>
</evidence>
<dbReference type="RefSeq" id="WP_242631210.1">
    <property type="nucleotide sequence ID" value="NZ_SJPG01000001.1"/>
</dbReference>
<dbReference type="PROSITE" id="PS51194">
    <property type="entry name" value="HELICASE_CTER"/>
    <property type="match status" value="1"/>
</dbReference>
<dbReference type="SMART" id="SM00487">
    <property type="entry name" value="DEXDc"/>
    <property type="match status" value="1"/>
</dbReference>
<name>A0A5C5XD91_9PLAN</name>
<keyword evidence="1" id="KW-0378">Hydrolase</keyword>
<dbReference type="InterPro" id="IPR001650">
    <property type="entry name" value="Helicase_C-like"/>
</dbReference>
<reference evidence="4 5" key="1">
    <citation type="submission" date="2019-02" db="EMBL/GenBank/DDBJ databases">
        <title>Deep-cultivation of Planctomycetes and their phenomic and genomic characterization uncovers novel biology.</title>
        <authorList>
            <person name="Wiegand S."/>
            <person name="Jogler M."/>
            <person name="Boedeker C."/>
            <person name="Pinto D."/>
            <person name="Vollmers J."/>
            <person name="Rivas-Marin E."/>
            <person name="Kohn T."/>
            <person name="Peeters S.H."/>
            <person name="Heuer A."/>
            <person name="Rast P."/>
            <person name="Oberbeckmann S."/>
            <person name="Bunk B."/>
            <person name="Jeske O."/>
            <person name="Meyerdierks A."/>
            <person name="Storesund J.E."/>
            <person name="Kallscheuer N."/>
            <person name="Luecker S."/>
            <person name="Lage O.M."/>
            <person name="Pohl T."/>
            <person name="Merkel B.J."/>
            <person name="Hornburger P."/>
            <person name="Mueller R.-W."/>
            <person name="Bruemmer F."/>
            <person name="Labrenz M."/>
            <person name="Spormann A.M."/>
            <person name="Op Den Camp H."/>
            <person name="Overmann J."/>
            <person name="Amann R."/>
            <person name="Jetten M.S.M."/>
            <person name="Mascher T."/>
            <person name="Medema M.H."/>
            <person name="Devos D.P."/>
            <person name="Kaster A.-K."/>
            <person name="Ovreas L."/>
            <person name="Rohde M."/>
            <person name="Galperin M.Y."/>
            <person name="Jogler C."/>
        </authorList>
    </citation>
    <scope>NUCLEOTIDE SEQUENCE [LARGE SCALE GENOMIC DNA]</scope>
    <source>
        <strain evidence="4 5">Pan54</strain>
    </source>
</reference>
<dbReference type="InterPro" id="IPR049730">
    <property type="entry name" value="SNF2/RAD54-like_C"/>
</dbReference>
<dbReference type="PANTHER" id="PTHR10799">
    <property type="entry name" value="SNF2/RAD54 HELICASE FAMILY"/>
    <property type="match status" value="1"/>
</dbReference>
<proteinExistence type="predicted"/>
<dbReference type="InterPro" id="IPR000330">
    <property type="entry name" value="SNF2_N"/>
</dbReference>
<dbReference type="GO" id="GO:0005524">
    <property type="term" value="F:ATP binding"/>
    <property type="evidence" value="ECO:0007669"/>
    <property type="project" value="InterPro"/>
</dbReference>
<protein>
    <submittedName>
        <fullName evidence="4">ATP-dependent helicase HepA</fullName>
    </submittedName>
</protein>
<dbReference type="InterPro" id="IPR038718">
    <property type="entry name" value="SNF2-like_sf"/>
</dbReference>
<organism evidence="4 5">
    <name type="scientific">Rubinisphaera italica</name>
    <dbReference type="NCBI Taxonomy" id="2527969"/>
    <lineage>
        <taxon>Bacteria</taxon>
        <taxon>Pseudomonadati</taxon>
        <taxon>Planctomycetota</taxon>
        <taxon>Planctomycetia</taxon>
        <taxon>Planctomycetales</taxon>
        <taxon>Planctomycetaceae</taxon>
        <taxon>Rubinisphaera</taxon>
    </lineage>
</organism>
<dbReference type="CDD" id="cd18793">
    <property type="entry name" value="SF2_C_SNF"/>
    <property type="match status" value="1"/>
</dbReference>
<dbReference type="GO" id="GO:0016787">
    <property type="term" value="F:hydrolase activity"/>
    <property type="evidence" value="ECO:0007669"/>
    <property type="project" value="UniProtKB-KW"/>
</dbReference>
<keyword evidence="4" id="KW-0547">Nucleotide-binding</keyword>
<evidence type="ECO:0000259" key="3">
    <source>
        <dbReference type="PROSITE" id="PS51194"/>
    </source>
</evidence>
<dbReference type="Gene3D" id="3.40.50.10810">
    <property type="entry name" value="Tandem AAA-ATPase domain"/>
    <property type="match status" value="1"/>
</dbReference>
<feature type="domain" description="Helicase ATP-binding" evidence="2">
    <location>
        <begin position="694"/>
        <end position="854"/>
    </location>
</feature>
<feature type="domain" description="Helicase C-terminal" evidence="3">
    <location>
        <begin position="976"/>
        <end position="1129"/>
    </location>
</feature>
<dbReference type="SMART" id="SM00490">
    <property type="entry name" value="HELICc"/>
    <property type="match status" value="1"/>
</dbReference>
<dbReference type="EMBL" id="SJPG01000001">
    <property type="protein sequence ID" value="TWT60085.1"/>
    <property type="molecule type" value="Genomic_DNA"/>
</dbReference>
<sequence>MAAISTDCRQSHSVSIPKFLEVMVSLADMMESQFRADVRFRGAAYLQSSRVSISHITADDVYAVVRDGAEHQIHLHRTEEALEMSCSSVAGTKRPPTTKYVWATILLIDEQGYMTGTPKPGHIPPFIAETTSSIDDDWDFEEGDDDPYFPPINISKKSSKSAQSATQVEPRKLNEWQQKLRALRDRLRIRDVTIETKPSSYEITYQIDVADSWKSGHLMLQIVECQRRSTGGWGKIKPLKLKAGGLENLPEADDRAILAHLLGGIQDRSGTQTIAGSTLNQHLPHRFHMTHSLTSALLPRMCSTGRLRLLFDDGKMSDPITFSEEVEPWDLSLTMEPSAGGSEAKQAQWQIKPILIREEETLSIDDVELIVEGGWVVRDRSIEPLEDFEVYEWIRSYRNHELPSFPEIEGKDVIQELMTLPSVPRLELTDKWEIEQKHIVPTPRLKLFTPSLKGKMPRDRIQADLEFVYDEILVRGSTHSWAIPLPEEQSCIVRDAKQEQAFWTELQSLGIQRIDDRGGKKHDVMVPLRELTTILRSLFESGWEILSDDKPFRQPGEVAFRVESGIDWFDVTGEVDYGTARVSVPVLLSALARGDRTVTLSDGSIGFVPEEWKERFGVLLSMADTEEDTLRFSNSQAALVDALLSTQDNVDYDEKFSEWREKLANFNGVQQVKETKEFKGELRDYQREGLGWLKFLEEFQFGGCLADDMGLGKTVQILAFLAQRYHSKEIHDPTLIVVPKSLLFNWQREIVKFTPQLKALEYSGTSRSALRSKFGKHDIILMTYATLRRDIMSLKETQFDCIVLDEAQAIKNPGSQIAKATRLLNGRQRLALSGTPIENHLGDMWSIFEFLNPGLLGRSSVFKSLSSETDTSKLTEAVAGGLKPFVLRRTKEKVAADLPDRVEETLYCELSNSEQKLYDELRDHYRQSIFSMVDEQGMGKTKMHVLEALLRLRQAACHPALLDRGKIDESSTKIDVLVDHLKELISEGHKTLVFSQFTSLLAIVKNHLDKNDIPYAYLDGSTKNRDEVVTKFQDDPKTPVFLISLKAGGLGLNLTAAGYVFLLDPWWNPAVEAQAIDRAHRVGQTKNVFAYRLIARGTIEEKIAELQQNKRKLADAILSENSSLLKSLTAADLQMLFS</sequence>
<dbReference type="PROSITE" id="PS51192">
    <property type="entry name" value="HELICASE_ATP_BIND_1"/>
    <property type="match status" value="1"/>
</dbReference>
<evidence type="ECO:0000313" key="4">
    <source>
        <dbReference type="EMBL" id="TWT60085.1"/>
    </source>
</evidence>
<dbReference type="Pfam" id="PF00271">
    <property type="entry name" value="Helicase_C"/>
    <property type="match status" value="1"/>
</dbReference>
<dbReference type="AlphaFoldDB" id="A0A5C5XD91"/>
<gene>
    <name evidence="4" type="ORF">Pan54_07980</name>
</gene>
<evidence type="ECO:0000256" key="1">
    <source>
        <dbReference type="ARBA" id="ARBA00022801"/>
    </source>
</evidence>
<comment type="caution">
    <text evidence="4">The sequence shown here is derived from an EMBL/GenBank/DDBJ whole genome shotgun (WGS) entry which is preliminary data.</text>
</comment>
<accession>A0A5C5XD91</accession>
<keyword evidence="4" id="KW-0347">Helicase</keyword>
<dbReference type="Pfam" id="PF00176">
    <property type="entry name" value="SNF2-rel_dom"/>
    <property type="match status" value="1"/>
</dbReference>
<dbReference type="CDD" id="cd18012">
    <property type="entry name" value="DEXQc_arch_SWI2_SNF2"/>
    <property type="match status" value="1"/>
</dbReference>
<dbReference type="SUPFAM" id="SSF52540">
    <property type="entry name" value="P-loop containing nucleoside triphosphate hydrolases"/>
    <property type="match status" value="2"/>
</dbReference>
<dbReference type="InterPro" id="IPR027417">
    <property type="entry name" value="P-loop_NTPase"/>
</dbReference>
<keyword evidence="4" id="KW-0067">ATP-binding</keyword>
<dbReference type="InterPro" id="IPR014001">
    <property type="entry name" value="Helicase_ATP-bd"/>
</dbReference>
<dbReference type="Proteomes" id="UP000316095">
    <property type="component" value="Unassembled WGS sequence"/>
</dbReference>
<keyword evidence="5" id="KW-1185">Reference proteome</keyword>
<evidence type="ECO:0000259" key="2">
    <source>
        <dbReference type="PROSITE" id="PS51192"/>
    </source>
</evidence>